<name>B3EJ00_CHLPB</name>
<gene>
    <name evidence="1" type="ordered locus">Cphamn1_1268</name>
</gene>
<dbReference type="HOGENOM" id="CLU_1406533_0_0_10"/>
<evidence type="ECO:0000313" key="1">
    <source>
        <dbReference type="EMBL" id="ACE04200.1"/>
    </source>
</evidence>
<dbReference type="AlphaFoldDB" id="B3EJ00"/>
<dbReference type="STRING" id="331678.Cphamn1_1268"/>
<dbReference type="KEGG" id="cpb:Cphamn1_1268"/>
<proteinExistence type="predicted"/>
<protein>
    <submittedName>
        <fullName evidence="1">Uncharacterized protein</fullName>
    </submittedName>
</protein>
<dbReference type="eggNOG" id="ENOG502ZV94">
    <property type="taxonomic scope" value="Bacteria"/>
</dbReference>
<organism evidence="1">
    <name type="scientific">Chlorobium phaeobacteroides (strain BS1)</name>
    <dbReference type="NCBI Taxonomy" id="331678"/>
    <lineage>
        <taxon>Bacteria</taxon>
        <taxon>Pseudomonadati</taxon>
        <taxon>Chlorobiota</taxon>
        <taxon>Chlorobiia</taxon>
        <taxon>Chlorobiales</taxon>
        <taxon>Chlorobiaceae</taxon>
        <taxon>Chlorobium/Pelodictyon group</taxon>
        <taxon>Chlorobium</taxon>
    </lineage>
</organism>
<accession>B3EJ00</accession>
<dbReference type="EMBL" id="CP001101">
    <property type="protein sequence ID" value="ACE04200.1"/>
    <property type="molecule type" value="Genomic_DNA"/>
</dbReference>
<reference evidence="1" key="1">
    <citation type="submission" date="2008-06" db="EMBL/GenBank/DDBJ databases">
        <title>Complete sequence of Chlorobium phaeobacteroides BS1.</title>
        <authorList>
            <consortium name="US DOE Joint Genome Institute"/>
            <person name="Lucas S."/>
            <person name="Copeland A."/>
            <person name="Lapidus A."/>
            <person name="Glavina del Rio T."/>
            <person name="Dalin E."/>
            <person name="Tice H."/>
            <person name="Bruce D."/>
            <person name="Goodwin L."/>
            <person name="Pitluck S."/>
            <person name="Schmutz J."/>
            <person name="Larimer F."/>
            <person name="Land M."/>
            <person name="Hauser L."/>
            <person name="Kyrpides N."/>
            <person name="Ovchinnikova G."/>
            <person name="Li T."/>
            <person name="Liu Z."/>
            <person name="Zhao F."/>
            <person name="Overmann J."/>
            <person name="Bryant D.A."/>
            <person name="Richardson P."/>
        </authorList>
    </citation>
    <scope>NUCLEOTIDE SEQUENCE [LARGE SCALE GENOMIC DNA]</scope>
    <source>
        <strain evidence="1">BS1</strain>
    </source>
</reference>
<sequence length="193" mass="21681">MWLKPEFGSYVMTAKNMENDTSGQLLADLFDEYSEWYMGLAAEYGSLPRSLSGLSKEGRQFIYLLDDLELHHMMRNKYLRYILDELESVVYAYGGIDLRGDSDAAEVAEVLSVSAADSENYITGDWRVVRDEDGKVADLAHLGTRQGNDPEEHPGTWFMAGSVSFSALEKSRFGALWDEAKPGVIFRDRNGEG</sequence>